<evidence type="ECO:0000313" key="1">
    <source>
        <dbReference type="EMBL" id="SZX78692.1"/>
    </source>
</evidence>
<reference evidence="1 2" key="1">
    <citation type="submission" date="2016-10" db="EMBL/GenBank/DDBJ databases">
        <authorList>
            <person name="Cai Z."/>
        </authorList>
    </citation>
    <scope>NUCLEOTIDE SEQUENCE [LARGE SCALE GENOMIC DNA]</scope>
</reference>
<name>A0A383WNA3_TETOB</name>
<dbReference type="AlphaFoldDB" id="A0A383WNA3"/>
<dbReference type="Proteomes" id="UP000256970">
    <property type="component" value="Unassembled WGS sequence"/>
</dbReference>
<protein>
    <submittedName>
        <fullName evidence="1">Uncharacterized protein</fullName>
    </submittedName>
</protein>
<keyword evidence="2" id="KW-1185">Reference proteome</keyword>
<sequence>MVVTPLAAAALMRSRAIRRAVLRRDLVLVLWEEGLEPRASHFMQIPANNLLRLAAWGSSINLAFWNLDEYLVLPQHRNIQLGVQSGCLQVTLSAVPEVIIPSTWVSAPSWASSAEMHGWLAHGHCAAAVRAMGYVSWNYAYCSVVCKVLVDPNTDMMFQVHGHARTPRDTSPSKEVLRSCAYLLHFYRLWRLREPELFKKVASNQGVPLLMDEVLPVMTHGMDTPAEGLAGIDKPAADDQ</sequence>
<organism evidence="1 2">
    <name type="scientific">Tetradesmus obliquus</name>
    <name type="common">Green alga</name>
    <name type="synonym">Acutodesmus obliquus</name>
    <dbReference type="NCBI Taxonomy" id="3088"/>
    <lineage>
        <taxon>Eukaryota</taxon>
        <taxon>Viridiplantae</taxon>
        <taxon>Chlorophyta</taxon>
        <taxon>core chlorophytes</taxon>
        <taxon>Chlorophyceae</taxon>
        <taxon>CS clade</taxon>
        <taxon>Sphaeropleales</taxon>
        <taxon>Scenedesmaceae</taxon>
        <taxon>Tetradesmus</taxon>
    </lineage>
</organism>
<evidence type="ECO:0000313" key="2">
    <source>
        <dbReference type="Proteomes" id="UP000256970"/>
    </source>
</evidence>
<dbReference type="EMBL" id="FNXT01001331">
    <property type="protein sequence ID" value="SZX78692.1"/>
    <property type="molecule type" value="Genomic_DNA"/>
</dbReference>
<gene>
    <name evidence="1" type="ORF">BQ4739_LOCUS19007</name>
</gene>
<proteinExistence type="predicted"/>
<accession>A0A383WNA3</accession>